<dbReference type="GO" id="GO:0004553">
    <property type="term" value="F:hydrolase activity, hydrolyzing O-glycosyl compounds"/>
    <property type="evidence" value="ECO:0007669"/>
    <property type="project" value="InterPro"/>
</dbReference>
<dbReference type="InterPro" id="IPR003331">
    <property type="entry name" value="UDP_GlcNAc_Epimerase_2_dom"/>
</dbReference>
<dbReference type="Gene3D" id="3.40.50.2000">
    <property type="entry name" value="Glycogen Phosphorylase B"/>
    <property type="match status" value="2"/>
</dbReference>
<dbReference type="PANTHER" id="PTHR43174">
    <property type="entry name" value="UDP-N-ACETYLGLUCOSAMINE 2-EPIMERASE"/>
    <property type="match status" value="1"/>
</dbReference>
<dbReference type="InterPro" id="IPR029767">
    <property type="entry name" value="WecB-like"/>
</dbReference>
<gene>
    <name evidence="2" type="primary">neuC</name>
    <name evidence="2" type="ORF">C3L24_10615</name>
</gene>
<dbReference type="NCBIfam" id="TIGR03568">
    <property type="entry name" value="NeuC_NnaA"/>
    <property type="match status" value="1"/>
</dbReference>
<name>A0A6N4DS10_9GAMM</name>
<proteinExistence type="predicted"/>
<dbReference type="AlphaFoldDB" id="A0A6N4DS10"/>
<dbReference type="GO" id="GO:0006047">
    <property type="term" value="P:UDP-N-acetylglucosamine metabolic process"/>
    <property type="evidence" value="ECO:0007669"/>
    <property type="project" value="InterPro"/>
</dbReference>
<evidence type="ECO:0000313" key="2">
    <source>
        <dbReference type="EMBL" id="PUD99645.1"/>
    </source>
</evidence>
<dbReference type="SUPFAM" id="SSF53756">
    <property type="entry name" value="UDP-Glycosyltransferase/glycogen phosphorylase"/>
    <property type="match status" value="1"/>
</dbReference>
<reference evidence="2 3" key="1">
    <citation type="submission" date="2018-01" db="EMBL/GenBank/DDBJ databases">
        <title>Novel co-symbiosis in the lucinid bivalve Phacoides pectinatus.</title>
        <authorList>
            <person name="Lim S.J."/>
            <person name="Davis B.G."/>
            <person name="Gill D.E."/>
            <person name="Engel A.S."/>
            <person name="Anderson L.C."/>
            <person name="Campbell B.J."/>
        </authorList>
    </citation>
    <scope>NUCLEOTIDE SEQUENCE [LARGE SCALE GENOMIC DNA]</scope>
    <source>
        <strain evidence="2">N3_P5</strain>
    </source>
</reference>
<feature type="domain" description="UDP-N-acetylglucosamine 2-epimerase" evidence="1">
    <location>
        <begin position="24"/>
        <end position="371"/>
    </location>
</feature>
<dbReference type="Proteomes" id="UP000250928">
    <property type="component" value="Unassembled WGS sequence"/>
</dbReference>
<accession>A0A6N4DS10</accession>
<evidence type="ECO:0000259" key="1">
    <source>
        <dbReference type="Pfam" id="PF02350"/>
    </source>
</evidence>
<dbReference type="EMBL" id="PQCO01000251">
    <property type="protein sequence ID" value="PUD99645.1"/>
    <property type="molecule type" value="Genomic_DNA"/>
</dbReference>
<sequence length="386" mass="41764">MGRRTIACMTATRADYPRVKPVLREIARRPGLDLKLIVTGAHLSRAFGHTVDLIERDGFEIAQRVPMYAEDARGGGDSVYDMTKAAARCMDGMADALRAIAPDLFLITVDRVETLAAAAAGALMNLPLFHIQGGEVTGTIDESIRHAVTKLAHVHFPATPDAAERIVRMGEAPEHVHQVGCPYVDFIQSLRPLPKETLAQRYGFDPARPLAIFVQHPVTSEYGRGMGQIRATIEALGAFPGLEVFALFSNADAGGREMTDLMRRQAGFCVHPNLHETEFLSLMHHASVMVGNSSAGIREAPSFGLPVVNIGSRQQGRLRACNVIDVPHQTEAIAAALERALNDAAFRARAAACVNPYGDGHAAARIVDILEDQPLGPELTQKIIAY</sequence>
<dbReference type="Pfam" id="PF02350">
    <property type="entry name" value="Epimerase_2"/>
    <property type="match status" value="1"/>
</dbReference>
<comment type="caution">
    <text evidence="2">The sequence shown here is derived from an EMBL/GenBank/DDBJ whole genome shotgun (WGS) entry which is preliminary data.</text>
</comment>
<organism evidence="2 3">
    <name type="scientific">Candidatus Sedimenticola endophacoides</name>
    <dbReference type="NCBI Taxonomy" id="2548426"/>
    <lineage>
        <taxon>Bacteria</taxon>
        <taxon>Pseudomonadati</taxon>
        <taxon>Pseudomonadota</taxon>
        <taxon>Gammaproteobacteria</taxon>
        <taxon>Chromatiales</taxon>
        <taxon>Sedimenticolaceae</taxon>
        <taxon>Sedimenticola</taxon>
    </lineage>
</organism>
<protein>
    <submittedName>
        <fullName evidence="2">UDP-N-acetylglucosamine 2-epimerase (Hydrolyzing)</fullName>
    </submittedName>
</protein>
<dbReference type="PANTHER" id="PTHR43174:SF3">
    <property type="entry name" value="UDP-N-ACETYLGLUCOSAMINE 2-EPIMERASE"/>
    <property type="match status" value="1"/>
</dbReference>
<dbReference type="InterPro" id="IPR020004">
    <property type="entry name" value="UDP-GlcNAc_Epase"/>
</dbReference>
<evidence type="ECO:0000313" key="3">
    <source>
        <dbReference type="Proteomes" id="UP000250928"/>
    </source>
</evidence>